<dbReference type="EMBL" id="CP133622">
    <property type="protein sequence ID" value="WMV55438.1"/>
    <property type="molecule type" value="Genomic_DNA"/>
</dbReference>
<keyword evidence="2" id="KW-1185">Reference proteome</keyword>
<dbReference type="Gene3D" id="3.10.10.10">
    <property type="entry name" value="HIV Type 1 Reverse Transcriptase, subunit A, domain 1"/>
    <property type="match status" value="2"/>
</dbReference>
<evidence type="ECO:0000313" key="1">
    <source>
        <dbReference type="EMBL" id="WMV55438.1"/>
    </source>
</evidence>
<dbReference type="AlphaFoldDB" id="A0AAF0V297"/>
<proteinExistence type="predicted"/>
<dbReference type="InterPro" id="IPR053134">
    <property type="entry name" value="RNA-dir_DNA_polymerase"/>
</dbReference>
<dbReference type="Proteomes" id="UP001234989">
    <property type="component" value="Chromosome 11"/>
</dbReference>
<dbReference type="PANTHER" id="PTHR24559">
    <property type="entry name" value="TRANSPOSON TY3-I GAG-POL POLYPROTEIN"/>
    <property type="match status" value="1"/>
</dbReference>
<dbReference type="Gene3D" id="3.30.70.270">
    <property type="match status" value="1"/>
</dbReference>
<name>A0AAF0V297_SOLVR</name>
<reference evidence="1" key="1">
    <citation type="submission" date="2023-08" db="EMBL/GenBank/DDBJ databases">
        <title>A de novo genome assembly of Solanum verrucosum Schlechtendal, a Mexican diploid species geographically isolated from the other diploid A-genome species in potato relatives.</title>
        <authorList>
            <person name="Hosaka K."/>
        </authorList>
    </citation>
    <scope>NUCLEOTIDE SEQUENCE</scope>
    <source>
        <tissue evidence="1">Young leaves</tissue>
    </source>
</reference>
<dbReference type="InterPro" id="IPR043128">
    <property type="entry name" value="Rev_trsase/Diguanyl_cyclase"/>
</dbReference>
<dbReference type="InterPro" id="IPR043502">
    <property type="entry name" value="DNA/RNA_pol_sf"/>
</dbReference>
<gene>
    <name evidence="1" type="ORF">MTR67_048823</name>
</gene>
<organism evidence="1 2">
    <name type="scientific">Solanum verrucosum</name>
    <dbReference type="NCBI Taxonomy" id="315347"/>
    <lineage>
        <taxon>Eukaryota</taxon>
        <taxon>Viridiplantae</taxon>
        <taxon>Streptophyta</taxon>
        <taxon>Embryophyta</taxon>
        <taxon>Tracheophyta</taxon>
        <taxon>Spermatophyta</taxon>
        <taxon>Magnoliopsida</taxon>
        <taxon>eudicotyledons</taxon>
        <taxon>Gunneridae</taxon>
        <taxon>Pentapetalae</taxon>
        <taxon>asterids</taxon>
        <taxon>lamiids</taxon>
        <taxon>Solanales</taxon>
        <taxon>Solanaceae</taxon>
        <taxon>Solanoideae</taxon>
        <taxon>Solaneae</taxon>
        <taxon>Solanum</taxon>
    </lineage>
</organism>
<dbReference type="PANTHER" id="PTHR24559:SF444">
    <property type="entry name" value="REVERSE TRANSCRIPTASE DOMAIN-CONTAINING PROTEIN"/>
    <property type="match status" value="1"/>
</dbReference>
<evidence type="ECO:0000313" key="2">
    <source>
        <dbReference type="Proteomes" id="UP001234989"/>
    </source>
</evidence>
<accession>A0AAF0V297</accession>
<sequence>MTWLSPYYGVLNCNTKSVTLEILGREKVEWEGVYKPKQAKNTSSIRATKLVGHGYFSYLPHIRDVRVETPSIESILVVSEFREVFPNDLPGMPPDKDIDFCIDLEPRNRPISIPPYRMVPTKLRELKAQIQELLIRDFFILALLHGGASVFSKIDLRSSYYQLKIRPEDVPKTVFRTSYGHYEFLVMFFGLTKAPATLMSLMNQLKVHERNYPTHDL</sequence>
<protein>
    <submittedName>
        <fullName evidence="1">Uncharacterized protein</fullName>
    </submittedName>
</protein>
<dbReference type="SUPFAM" id="SSF56672">
    <property type="entry name" value="DNA/RNA polymerases"/>
    <property type="match status" value="1"/>
</dbReference>